<feature type="compositionally biased region" description="Low complexity" evidence="9">
    <location>
        <begin position="221"/>
        <end position="233"/>
    </location>
</feature>
<evidence type="ECO:0000256" key="3">
    <source>
        <dbReference type="ARBA" id="ARBA00011589"/>
    </source>
</evidence>
<evidence type="ECO:0000256" key="4">
    <source>
        <dbReference type="ARBA" id="ARBA00015108"/>
    </source>
</evidence>
<feature type="region of interest" description="Disordered" evidence="9">
    <location>
        <begin position="221"/>
        <end position="264"/>
    </location>
</feature>
<reference evidence="10 11" key="1">
    <citation type="submission" date="2017-10" db="EMBL/GenBank/DDBJ databases">
        <title>A novel species of cold-tolerant Malassezia isolated from bats.</title>
        <authorList>
            <person name="Lorch J.M."/>
            <person name="Palmer J.M."/>
            <person name="Vanderwolf K.J."/>
            <person name="Schmidt K.Z."/>
            <person name="Verant M.L."/>
            <person name="Weller T.J."/>
            <person name="Blehert D.S."/>
        </authorList>
    </citation>
    <scope>NUCLEOTIDE SEQUENCE [LARGE SCALE GENOMIC DNA]</scope>
    <source>
        <strain evidence="10 11">NWHC:44797-103</strain>
    </source>
</reference>
<sequence length="264" mass="29329">MATSLSPAQQQRARALYRTLLKTTAQVFQNDLPAKAAAHAETRRQFLQARQEADSVKIDQALDMGDQIAHLFKHNVVQGVAEEDPYTFHLRFTEHTELGSNETIKQPRRAPGLDEIQRMHTQKQRHPGTHTSTRTFATSATRPDKHNEALPRPIPRFPGIVILADGSAVQLTTTSPRHLSKLARDYTNHPLWNQTAGERSDADAEDDTGRLGRFRRRFAEEAAQGAAPAGVAFDEGDLDWMTGGREARQGSPLAAKKAKGKSRK</sequence>
<dbReference type="PANTHER" id="PTHR46749:SF1">
    <property type="entry name" value="COMPLEX III ASSEMBLY FACTOR LYRM7"/>
    <property type="match status" value="1"/>
</dbReference>
<keyword evidence="5" id="KW-0809">Transit peptide</keyword>
<dbReference type="AlphaFoldDB" id="A0A2N1J7N3"/>
<keyword evidence="7" id="KW-0143">Chaperone</keyword>
<organism evidence="10 11">
    <name type="scientific">Malassezia vespertilionis</name>
    <dbReference type="NCBI Taxonomy" id="2020962"/>
    <lineage>
        <taxon>Eukaryota</taxon>
        <taxon>Fungi</taxon>
        <taxon>Dikarya</taxon>
        <taxon>Basidiomycota</taxon>
        <taxon>Ustilaginomycotina</taxon>
        <taxon>Malasseziomycetes</taxon>
        <taxon>Malasseziales</taxon>
        <taxon>Malasseziaceae</taxon>
        <taxon>Malassezia</taxon>
    </lineage>
</organism>
<dbReference type="CDD" id="cd20267">
    <property type="entry name" value="Complex1_LYR_LYRM7"/>
    <property type="match status" value="1"/>
</dbReference>
<dbReference type="Proteomes" id="UP000232875">
    <property type="component" value="Unassembled WGS sequence"/>
</dbReference>
<gene>
    <name evidence="10" type="ORF">MVES_003432</name>
</gene>
<protein>
    <recommendedName>
        <fullName evidence="4">Mitochondrial zinc maintenance protein 1, mitochondrial</fullName>
    </recommendedName>
</protein>
<dbReference type="PANTHER" id="PTHR46749">
    <property type="entry name" value="COMPLEX III ASSEMBLY FACTOR LYRM7"/>
    <property type="match status" value="1"/>
</dbReference>
<evidence type="ECO:0000256" key="6">
    <source>
        <dbReference type="ARBA" id="ARBA00023128"/>
    </source>
</evidence>
<name>A0A2N1J7N3_9BASI</name>
<dbReference type="GO" id="GO:0044183">
    <property type="term" value="F:protein folding chaperone"/>
    <property type="evidence" value="ECO:0007669"/>
    <property type="project" value="TreeGrafter"/>
</dbReference>
<evidence type="ECO:0000256" key="2">
    <source>
        <dbReference type="ARBA" id="ARBA00009949"/>
    </source>
</evidence>
<dbReference type="GO" id="GO:0005759">
    <property type="term" value="C:mitochondrial matrix"/>
    <property type="evidence" value="ECO:0007669"/>
    <property type="project" value="UniProtKB-SubCell"/>
</dbReference>
<proteinExistence type="inferred from homology"/>
<comment type="subunit">
    <text evidence="3">Interacts with RIP1.</text>
</comment>
<comment type="function">
    <text evidence="8">Assembly factor required for Rieske Fe-S protein RIP1 incorporation into the cytochrome b-c1 (CIII) complex. Functions as a chaperone, binding to this subunit within the mitochondrial matrix and stabilizing it prior to its translocation and insertion into the late CIII dimeric intermediate within the mitochondrial inner membrane. Modulates the mitochondrial matrix zinc pool.</text>
</comment>
<dbReference type="InterPro" id="IPR050435">
    <property type="entry name" value="MZM1/LYRM7"/>
</dbReference>
<evidence type="ECO:0000313" key="10">
    <source>
        <dbReference type="EMBL" id="PKI82568.1"/>
    </source>
</evidence>
<evidence type="ECO:0000256" key="5">
    <source>
        <dbReference type="ARBA" id="ARBA00022946"/>
    </source>
</evidence>
<evidence type="ECO:0000256" key="7">
    <source>
        <dbReference type="ARBA" id="ARBA00023186"/>
    </source>
</evidence>
<evidence type="ECO:0000256" key="9">
    <source>
        <dbReference type="SAM" id="MobiDB-lite"/>
    </source>
</evidence>
<dbReference type="STRING" id="2020962.A0A2N1J7N3"/>
<dbReference type="EMBL" id="KZ454994">
    <property type="protein sequence ID" value="PKI82568.1"/>
    <property type="molecule type" value="Genomic_DNA"/>
</dbReference>
<evidence type="ECO:0000313" key="11">
    <source>
        <dbReference type="Proteomes" id="UP000232875"/>
    </source>
</evidence>
<keyword evidence="11" id="KW-1185">Reference proteome</keyword>
<feature type="compositionally biased region" description="Low complexity" evidence="9">
    <location>
        <begin position="129"/>
        <end position="141"/>
    </location>
</feature>
<evidence type="ECO:0000256" key="1">
    <source>
        <dbReference type="ARBA" id="ARBA00004305"/>
    </source>
</evidence>
<dbReference type="GO" id="GO:0034551">
    <property type="term" value="P:mitochondrial respiratory chain complex III assembly"/>
    <property type="evidence" value="ECO:0007669"/>
    <property type="project" value="InterPro"/>
</dbReference>
<comment type="similarity">
    <text evidence="2">Belongs to the complex I LYR family. MZM1 subfamily.</text>
</comment>
<keyword evidence="6" id="KW-0496">Mitochondrion</keyword>
<accession>A0A2N1J7N3</accession>
<dbReference type="OrthoDB" id="5587740at2759"/>
<dbReference type="Gene3D" id="6.20.130.10">
    <property type="match status" value="1"/>
</dbReference>
<comment type="subcellular location">
    <subcellularLocation>
        <location evidence="1">Mitochondrion matrix</location>
    </subcellularLocation>
</comment>
<dbReference type="InterPro" id="IPR045298">
    <property type="entry name" value="Complex1_LYR_LYRM7"/>
</dbReference>
<feature type="region of interest" description="Disordered" evidence="9">
    <location>
        <begin position="120"/>
        <end position="153"/>
    </location>
</feature>
<evidence type="ECO:0000256" key="8">
    <source>
        <dbReference type="ARBA" id="ARBA00025268"/>
    </source>
</evidence>